<dbReference type="NCBIfam" id="TIGR03276">
    <property type="entry name" value="Phn-HD"/>
    <property type="match status" value="1"/>
</dbReference>
<dbReference type="OrthoDB" id="823268at2"/>
<dbReference type="GO" id="GO:0016722">
    <property type="term" value="F:oxidoreductase activity, acting on metal ions"/>
    <property type="evidence" value="ECO:0007669"/>
    <property type="project" value="InterPro"/>
</dbReference>
<sequence>MKHIRHAFLDELAERFASFGAEPYGESVSQAEHALQCATLAERAGCADSLVIAALLHDIGHLYENPGEIESRDLRHEEVGAHLLRRMLPESVWQPVLLHVAAKRYLCAVDPAYHAGLSPASRHSLALQGGPFDERAAMAFLKAPYAEDAITLRRLDDLGKDPAMRTPELSHFFPALERLLRVDPHQARLRPAS</sequence>
<evidence type="ECO:0000313" key="3">
    <source>
        <dbReference type="Proteomes" id="UP000025241"/>
    </source>
</evidence>
<dbReference type="InterPro" id="IPR023188">
    <property type="entry name" value="DPS_DNA-bd_CS"/>
</dbReference>
<dbReference type="Pfam" id="PF01966">
    <property type="entry name" value="HD"/>
    <property type="match status" value="1"/>
</dbReference>
<dbReference type="InterPro" id="IPR006674">
    <property type="entry name" value="HD_domain"/>
</dbReference>
<dbReference type="KEGG" id="pkc:PKB_3438"/>
<accession>A0A024HIR9</accession>
<reference evidence="2 3" key="1">
    <citation type="submission" date="2013-03" db="EMBL/GenBank/DDBJ databases">
        <authorList>
            <person name="Linke B."/>
        </authorList>
    </citation>
    <scope>NUCLEOTIDE SEQUENCE [LARGE SCALE GENOMIC DNA]</scope>
    <source>
        <strain evidence="2 3">B13</strain>
    </source>
</reference>
<protein>
    <recommendedName>
        <fullName evidence="1">HD domain-containing protein</fullName>
    </recommendedName>
</protein>
<organism evidence="2 3">
    <name type="scientific">Pseudomonas knackmussii (strain DSM 6978 / CCUG 54928 / LMG 23759 / B13)</name>
    <dbReference type="NCBI Taxonomy" id="1301098"/>
    <lineage>
        <taxon>Bacteria</taxon>
        <taxon>Pseudomonadati</taxon>
        <taxon>Pseudomonadota</taxon>
        <taxon>Gammaproteobacteria</taxon>
        <taxon>Pseudomonadales</taxon>
        <taxon>Pseudomonadaceae</taxon>
        <taxon>Pseudomonas</taxon>
    </lineage>
</organism>
<dbReference type="EMBL" id="HG322950">
    <property type="protein sequence ID" value="CDF84781.1"/>
    <property type="molecule type" value="Genomic_DNA"/>
</dbReference>
<dbReference type="Gene3D" id="1.10.3210.10">
    <property type="entry name" value="Hypothetical protein af1432"/>
    <property type="match status" value="1"/>
</dbReference>
<feature type="domain" description="HD" evidence="1">
    <location>
        <begin position="32"/>
        <end position="91"/>
    </location>
</feature>
<evidence type="ECO:0000313" key="2">
    <source>
        <dbReference type="EMBL" id="CDF84781.1"/>
    </source>
</evidence>
<dbReference type="HOGENOM" id="CLU_091985_0_1_6"/>
<dbReference type="InterPro" id="IPR052567">
    <property type="entry name" value="OP_Dioxygenase"/>
</dbReference>
<reference evidence="2 3" key="2">
    <citation type="submission" date="2014-05" db="EMBL/GenBank/DDBJ databases">
        <title>Genome sequence of the 3-chlorobenzoate degrading bacterium Pseudomonas knackmussii B13 shows multiple evidence for horizontal gene transfer.</title>
        <authorList>
            <person name="Miyazaki R."/>
            <person name="Bertelli C."/>
            <person name="Falquet L."/>
            <person name="Robinson-Rechavi M."/>
            <person name="Gharib W."/>
            <person name="Roy S."/>
            <person name="Van der Meer J.R."/>
        </authorList>
    </citation>
    <scope>NUCLEOTIDE SEQUENCE [LARGE SCALE GENOMIC DNA]</scope>
    <source>
        <strain evidence="2 3">B13</strain>
    </source>
</reference>
<keyword evidence="3" id="KW-1185">Reference proteome</keyword>
<dbReference type="PATRIC" id="fig|1301098.3.peg.3454"/>
<dbReference type="PANTHER" id="PTHR40202:SF1">
    <property type="entry name" value="HD DOMAIN-CONTAINING PROTEIN"/>
    <property type="match status" value="1"/>
</dbReference>
<dbReference type="PROSITE" id="PS00819">
    <property type="entry name" value="DPS_2"/>
    <property type="match status" value="1"/>
</dbReference>
<proteinExistence type="predicted"/>
<dbReference type="RefSeq" id="WP_043253285.1">
    <property type="nucleotide sequence ID" value="NZ_HG322950.1"/>
</dbReference>
<dbReference type="eggNOG" id="COG4341">
    <property type="taxonomic scope" value="Bacteria"/>
</dbReference>
<evidence type="ECO:0000259" key="1">
    <source>
        <dbReference type="Pfam" id="PF01966"/>
    </source>
</evidence>
<dbReference type="InterPro" id="IPR017670">
    <property type="entry name" value="Phosphonate_degrad-assoc"/>
</dbReference>
<dbReference type="Proteomes" id="UP000025241">
    <property type="component" value="Chromosome I"/>
</dbReference>
<dbReference type="CDD" id="cd00077">
    <property type="entry name" value="HDc"/>
    <property type="match status" value="1"/>
</dbReference>
<dbReference type="InterPro" id="IPR003607">
    <property type="entry name" value="HD/PDEase_dom"/>
</dbReference>
<dbReference type="AlphaFoldDB" id="A0A024HIR9"/>
<dbReference type="PANTHER" id="PTHR40202">
    <property type="match status" value="1"/>
</dbReference>
<dbReference type="SUPFAM" id="SSF109604">
    <property type="entry name" value="HD-domain/PDEase-like"/>
    <property type="match status" value="1"/>
</dbReference>
<name>A0A024HIR9_PSEKB</name>
<dbReference type="STRING" id="1301098.PKB_3438"/>
<gene>
    <name evidence="2" type="ORF">PKB_3438</name>
</gene>